<feature type="domain" description="Exoribonuclease phosphorolytic" evidence="6">
    <location>
        <begin position="13"/>
        <end position="152"/>
    </location>
</feature>
<dbReference type="EMBL" id="KV454011">
    <property type="protein sequence ID" value="ODV98040.1"/>
    <property type="molecule type" value="Genomic_DNA"/>
</dbReference>
<dbReference type="Proteomes" id="UP000094236">
    <property type="component" value="Unassembled WGS sequence"/>
</dbReference>
<evidence type="ECO:0000259" key="6">
    <source>
        <dbReference type="Pfam" id="PF01138"/>
    </source>
</evidence>
<accession>A0A1E4U218</accession>
<protein>
    <recommendedName>
        <fullName evidence="6">Exoribonuclease phosphorolytic domain-containing protein</fullName>
    </recommendedName>
</protein>
<dbReference type="GO" id="GO:0016075">
    <property type="term" value="P:rRNA catabolic process"/>
    <property type="evidence" value="ECO:0007669"/>
    <property type="project" value="TreeGrafter"/>
</dbReference>
<sequence length="251" mass="28261">MSSGGSDELIYEAKLSVLNRVDGSAQLSISSRKDLDEGELGIICSITGPIESKARQESPQQSNLEISVMPHIGVASTREKLLEYKLKLVLDRVIDSFEYPRQLIQIVLQILNKPNYEDDTTIGSDDMNDFFSLNDLNGCLISTYLALIDSGISMKSSFLSSCCIINSNNQLTTDFNKNDLINSKSAHLIVYDLRNGKCNNLIYSESIGEFDEQIFFKNVLDKCKKEIENLNTKVIKNCITEKFKNDYIWKA</sequence>
<dbReference type="GO" id="GO:0034475">
    <property type="term" value="P:U4 snRNA 3'-end processing"/>
    <property type="evidence" value="ECO:0007669"/>
    <property type="project" value="TreeGrafter"/>
</dbReference>
<reference evidence="8" key="1">
    <citation type="submission" date="2016-05" db="EMBL/GenBank/DDBJ databases">
        <title>Comparative genomics of biotechnologically important yeasts.</title>
        <authorList>
            <consortium name="DOE Joint Genome Institute"/>
            <person name="Riley R."/>
            <person name="Haridas S."/>
            <person name="Wolfe K.H."/>
            <person name="Lopes M.R."/>
            <person name="Hittinger C.T."/>
            <person name="Goker M."/>
            <person name="Salamov A."/>
            <person name="Wisecaver J."/>
            <person name="Long T.M."/>
            <person name="Aerts A.L."/>
            <person name="Barry K."/>
            <person name="Choi C."/>
            <person name="Clum A."/>
            <person name="Coughlan A.Y."/>
            <person name="Deshpande S."/>
            <person name="Douglass A.P."/>
            <person name="Hanson S.J."/>
            <person name="Klenk H.-P."/>
            <person name="Labutti K."/>
            <person name="Lapidus A."/>
            <person name="Lindquist E."/>
            <person name="Lipzen A."/>
            <person name="Meier-Kolthoff J.P."/>
            <person name="Ohm R.A."/>
            <person name="Otillar R.P."/>
            <person name="Pangilinan J."/>
            <person name="Peng Y."/>
            <person name="Rokas A."/>
            <person name="Rosa C.A."/>
            <person name="Scheuner C."/>
            <person name="Sibirny A.A."/>
            <person name="Slot J.C."/>
            <person name="Stielow J.B."/>
            <person name="Sun H."/>
            <person name="Kurtzman C.P."/>
            <person name="Blackwell M."/>
            <person name="Grigoriev I.V."/>
            <person name="Jeffries T.W."/>
        </authorList>
    </citation>
    <scope>NUCLEOTIDE SEQUENCE [LARGE SCALE GENOMIC DNA]</scope>
    <source>
        <strain evidence="8">NRRL Y-2460</strain>
    </source>
</reference>
<comment type="similarity">
    <text evidence="2">Belongs to the RNase PH family.</text>
</comment>
<evidence type="ECO:0000256" key="3">
    <source>
        <dbReference type="ARBA" id="ARBA00022552"/>
    </source>
</evidence>
<dbReference type="Pfam" id="PF01138">
    <property type="entry name" value="RNase_PH"/>
    <property type="match status" value="1"/>
</dbReference>
<evidence type="ECO:0000256" key="4">
    <source>
        <dbReference type="ARBA" id="ARBA00022835"/>
    </source>
</evidence>
<evidence type="ECO:0000256" key="1">
    <source>
        <dbReference type="ARBA" id="ARBA00004123"/>
    </source>
</evidence>
<dbReference type="OrthoDB" id="27298at2759"/>
<dbReference type="GO" id="GO:0071051">
    <property type="term" value="P:poly(A)-dependent snoRNA 3'-end processing"/>
    <property type="evidence" value="ECO:0007669"/>
    <property type="project" value="TreeGrafter"/>
</dbReference>
<dbReference type="GO" id="GO:0071028">
    <property type="term" value="P:nuclear mRNA surveillance"/>
    <property type="evidence" value="ECO:0007669"/>
    <property type="project" value="TreeGrafter"/>
</dbReference>
<evidence type="ECO:0000256" key="2">
    <source>
        <dbReference type="ARBA" id="ARBA00006678"/>
    </source>
</evidence>
<evidence type="ECO:0000256" key="5">
    <source>
        <dbReference type="ARBA" id="ARBA00023242"/>
    </source>
</evidence>
<dbReference type="GO" id="GO:0005730">
    <property type="term" value="C:nucleolus"/>
    <property type="evidence" value="ECO:0007669"/>
    <property type="project" value="TreeGrafter"/>
</dbReference>
<dbReference type="InterPro" id="IPR020568">
    <property type="entry name" value="Ribosomal_Su5_D2-typ_SF"/>
</dbReference>
<proteinExistence type="inferred from homology"/>
<keyword evidence="5" id="KW-0539">Nucleus</keyword>
<dbReference type="GO" id="GO:0000467">
    <property type="term" value="P:exonucleolytic trimming to generate mature 3'-end of 5.8S rRNA from tricistronic rRNA transcript (SSU-rRNA, 5.8S rRNA, LSU-rRNA)"/>
    <property type="evidence" value="ECO:0007669"/>
    <property type="project" value="UniProtKB-ARBA"/>
</dbReference>
<name>A0A1E4U218_PACTA</name>
<keyword evidence="4" id="KW-0271">Exosome</keyword>
<dbReference type="AlphaFoldDB" id="A0A1E4U218"/>
<dbReference type="SUPFAM" id="SSF54211">
    <property type="entry name" value="Ribosomal protein S5 domain 2-like"/>
    <property type="match status" value="1"/>
</dbReference>
<evidence type="ECO:0000313" key="7">
    <source>
        <dbReference type="EMBL" id="ODV98040.1"/>
    </source>
</evidence>
<dbReference type="GO" id="GO:0003723">
    <property type="term" value="F:RNA binding"/>
    <property type="evidence" value="ECO:0007669"/>
    <property type="project" value="TreeGrafter"/>
</dbReference>
<dbReference type="GO" id="GO:0071038">
    <property type="term" value="P:TRAMP-dependent tRNA surveillance pathway"/>
    <property type="evidence" value="ECO:0007669"/>
    <property type="project" value="UniProtKB-ARBA"/>
</dbReference>
<dbReference type="InterPro" id="IPR001247">
    <property type="entry name" value="ExoRNase_PH_dom1"/>
</dbReference>
<organism evidence="7 8">
    <name type="scientific">Pachysolen tannophilus NRRL Y-2460</name>
    <dbReference type="NCBI Taxonomy" id="669874"/>
    <lineage>
        <taxon>Eukaryota</taxon>
        <taxon>Fungi</taxon>
        <taxon>Dikarya</taxon>
        <taxon>Ascomycota</taxon>
        <taxon>Saccharomycotina</taxon>
        <taxon>Pichiomycetes</taxon>
        <taxon>Pachysolenaceae</taxon>
        <taxon>Pachysolen</taxon>
    </lineage>
</organism>
<dbReference type="PANTHER" id="PTHR11953">
    <property type="entry name" value="EXOSOME COMPLEX COMPONENT"/>
    <property type="match status" value="1"/>
</dbReference>
<dbReference type="Gene3D" id="3.30.230.70">
    <property type="entry name" value="GHMP Kinase, N-terminal domain"/>
    <property type="match status" value="1"/>
</dbReference>
<gene>
    <name evidence="7" type="ORF">PACTADRAFT_47862</name>
</gene>
<keyword evidence="8" id="KW-1185">Reference proteome</keyword>
<dbReference type="PANTHER" id="PTHR11953:SF1">
    <property type="entry name" value="EXOSOME COMPLEX COMPONENT RRP46"/>
    <property type="match status" value="1"/>
</dbReference>
<dbReference type="GO" id="GO:0000177">
    <property type="term" value="C:cytoplasmic exosome (RNase complex)"/>
    <property type="evidence" value="ECO:0007669"/>
    <property type="project" value="TreeGrafter"/>
</dbReference>
<keyword evidence="3" id="KW-0698">rRNA processing</keyword>
<comment type="subcellular location">
    <subcellularLocation>
        <location evidence="1">Nucleus</location>
    </subcellularLocation>
</comment>
<dbReference type="InterPro" id="IPR027408">
    <property type="entry name" value="PNPase/RNase_PH_dom_sf"/>
</dbReference>
<dbReference type="STRING" id="669874.A0A1E4U218"/>
<dbReference type="GO" id="GO:0000176">
    <property type="term" value="C:nuclear exosome (RNase complex)"/>
    <property type="evidence" value="ECO:0007669"/>
    <property type="project" value="UniProtKB-ARBA"/>
</dbReference>
<dbReference type="InterPro" id="IPR050080">
    <property type="entry name" value="RNase_PH"/>
</dbReference>
<evidence type="ECO:0000313" key="8">
    <source>
        <dbReference type="Proteomes" id="UP000094236"/>
    </source>
</evidence>